<dbReference type="EMBL" id="JRPQ01000160">
    <property type="protein sequence ID" value="KGI21315.1"/>
    <property type="molecule type" value="Genomic_DNA"/>
</dbReference>
<dbReference type="GO" id="GO:0008236">
    <property type="term" value="F:serine-type peptidase activity"/>
    <property type="evidence" value="ECO:0007669"/>
    <property type="project" value="InterPro"/>
</dbReference>
<reference evidence="4 5" key="1">
    <citation type="submission" date="2014-07" db="EMBL/GenBank/DDBJ databases">
        <authorList>
            <person name="McCorrison J."/>
            <person name="Sanka R."/>
            <person name="Torralba M."/>
            <person name="Gillis M."/>
            <person name="Haft D.H."/>
            <person name="Methe B."/>
            <person name="Sutton G."/>
            <person name="Nelson K.E."/>
        </authorList>
    </citation>
    <scope>NUCLEOTIDE SEQUENCE [LARGE SCALE GENOMIC DNA]</scope>
    <source>
        <strain evidence="4 5">S9-PR14</strain>
    </source>
</reference>
<keyword evidence="1" id="KW-0732">Signal</keyword>
<dbReference type="PANTHER" id="PTHR11731:SF193">
    <property type="entry name" value="DIPEPTIDYL PEPTIDASE 9"/>
    <property type="match status" value="1"/>
</dbReference>
<feature type="chain" id="PRO_5001942644" evidence="1">
    <location>
        <begin position="19"/>
        <end position="746"/>
    </location>
</feature>
<evidence type="ECO:0000256" key="1">
    <source>
        <dbReference type="SAM" id="SignalP"/>
    </source>
</evidence>
<dbReference type="SUPFAM" id="SSF53474">
    <property type="entry name" value="alpha/beta-Hydrolases"/>
    <property type="match status" value="1"/>
</dbReference>
<dbReference type="SUPFAM" id="SSF82171">
    <property type="entry name" value="DPP6 N-terminal domain-like"/>
    <property type="match status" value="1"/>
</dbReference>
<protein>
    <submittedName>
        <fullName evidence="4">Peptidase S9</fullName>
    </submittedName>
</protein>
<evidence type="ECO:0000259" key="2">
    <source>
        <dbReference type="Pfam" id="PF00326"/>
    </source>
</evidence>
<sequence>MRKIILALLLAPPIFAWAQQTNWQQVALHSEKAVKKRLSSDVLASPTWIAQSSFVNYHRTENGHLVRYILDAKTGKREKLIADVPAFLKQYQQLTGDTAFGNDQLRYLNVQFVKGNSQLFTFKNKGTVKLFNRKTGKLLLQKKSQESNTLEREDRQKYPYQTVDSAFTMLGDQYNLYVRNNITGKMRQLTTDGKAYASYCHRLAKDTLLGSNITGNWYGHRFVCFVQDDSQVADLYIINALAKPRPRLKTKKMPLPNEKHVRQYKLFWYNADTDEAKLLPIEKFNDQYVELNDRHNGRDIYFTRRSRGVDTLQLCHIDVQTGKVRALITEISKPHLNINEMNYRLVNHGQQIIWWSDRTGRGNYYLYDKNGKLLHQITRGEQLVASTIVYIDTLSNTMIFAGYGQEKGIDPNYRFFYRVVLNGKHQQLLTPGNGTHTLEFSDNRQYAIDTYSRMDMPPVFQVIDVRHPSRRYEIKRANEQQLLAAGWIKPKLISVKAPDKKTELTGVMYLPSNFDATKKYPIISNVYPGPQADQVPRAFVIDDNGNQSLAELGFVVINVQPRGSSPIRDKAFYTYGYGNLRDYAVGDDKHTIETLAQRYPFIDLARVGIYGHSGGAAESVTALLTYPDFYKVAVAASGNHDNNIYIQWWGETYHGLKRVPTNMELAHRLKGKLLLISGDVDDNVPWASTLRMADALIKANKRFDFMVLPGMDHAVYGPYYDNLIRYYFRDHLLKLSPRDVDIVNHQ</sequence>
<dbReference type="PANTHER" id="PTHR11731">
    <property type="entry name" value="PROTEASE FAMILY S9B,C DIPEPTIDYL-PEPTIDASE IV-RELATED"/>
    <property type="match status" value="1"/>
</dbReference>
<dbReference type="GO" id="GO:0006508">
    <property type="term" value="P:proteolysis"/>
    <property type="evidence" value="ECO:0007669"/>
    <property type="project" value="InterPro"/>
</dbReference>
<dbReference type="InterPro" id="IPR001375">
    <property type="entry name" value="Peptidase_S9_cat"/>
</dbReference>
<dbReference type="OrthoDB" id="9812921at2"/>
<feature type="domain" description="Peptidase S9 prolyl oligopeptidase catalytic" evidence="2">
    <location>
        <begin position="547"/>
        <end position="722"/>
    </location>
</feature>
<gene>
    <name evidence="4" type="ORF">HMPREF9304_10925</name>
</gene>
<evidence type="ECO:0000313" key="4">
    <source>
        <dbReference type="EMBL" id="KGI21315.1"/>
    </source>
</evidence>
<comment type="caution">
    <text evidence="4">The sequence shown here is derived from an EMBL/GenBank/DDBJ whole genome shotgun (WGS) entry which is preliminary data.</text>
</comment>
<accession>A0A098YNI2</accession>
<dbReference type="Gene3D" id="2.140.10.30">
    <property type="entry name" value="Dipeptidylpeptidase IV, N-terminal domain"/>
    <property type="match status" value="1"/>
</dbReference>
<dbReference type="Gene3D" id="3.40.50.1820">
    <property type="entry name" value="alpha/beta hydrolase"/>
    <property type="match status" value="1"/>
</dbReference>
<dbReference type="GO" id="GO:0008239">
    <property type="term" value="F:dipeptidyl-peptidase activity"/>
    <property type="evidence" value="ECO:0007669"/>
    <property type="project" value="TreeGrafter"/>
</dbReference>
<name>A0A098YNI2_9BACT</name>
<dbReference type="InterPro" id="IPR029058">
    <property type="entry name" value="AB_hydrolase_fold"/>
</dbReference>
<dbReference type="Proteomes" id="UP000029723">
    <property type="component" value="Unassembled WGS sequence"/>
</dbReference>
<dbReference type="Pfam" id="PF00326">
    <property type="entry name" value="Peptidase_S9"/>
    <property type="match status" value="1"/>
</dbReference>
<dbReference type="RefSeq" id="WP_036928778.1">
    <property type="nucleotide sequence ID" value="NZ_JRPQ01000160.1"/>
</dbReference>
<dbReference type="AlphaFoldDB" id="A0A098YNI2"/>
<evidence type="ECO:0000259" key="3">
    <source>
        <dbReference type="Pfam" id="PF00930"/>
    </source>
</evidence>
<proteinExistence type="predicted"/>
<feature type="signal peptide" evidence="1">
    <location>
        <begin position="1"/>
        <end position="18"/>
    </location>
</feature>
<feature type="domain" description="Dipeptidylpeptidase IV N-terminal" evidence="3">
    <location>
        <begin position="145"/>
        <end position="458"/>
    </location>
</feature>
<dbReference type="InterPro" id="IPR002469">
    <property type="entry name" value="Peptidase_S9B_N"/>
</dbReference>
<organism evidence="4 5">
    <name type="scientific">Hoylesella timonensis S9-PR14</name>
    <dbReference type="NCBI Taxonomy" id="1401062"/>
    <lineage>
        <taxon>Bacteria</taxon>
        <taxon>Pseudomonadati</taxon>
        <taxon>Bacteroidota</taxon>
        <taxon>Bacteroidia</taxon>
        <taxon>Bacteroidales</taxon>
        <taxon>Prevotellaceae</taxon>
        <taxon>Hoylesella</taxon>
    </lineage>
</organism>
<dbReference type="InterPro" id="IPR050278">
    <property type="entry name" value="Serine_Prot_S9B/DPPIV"/>
</dbReference>
<dbReference type="Pfam" id="PF00930">
    <property type="entry name" value="DPPIV_N"/>
    <property type="match status" value="1"/>
</dbReference>
<evidence type="ECO:0000313" key="5">
    <source>
        <dbReference type="Proteomes" id="UP000029723"/>
    </source>
</evidence>